<organism evidence="1 2">
    <name type="scientific">Melastoma candidum</name>
    <dbReference type="NCBI Taxonomy" id="119954"/>
    <lineage>
        <taxon>Eukaryota</taxon>
        <taxon>Viridiplantae</taxon>
        <taxon>Streptophyta</taxon>
        <taxon>Embryophyta</taxon>
        <taxon>Tracheophyta</taxon>
        <taxon>Spermatophyta</taxon>
        <taxon>Magnoliopsida</taxon>
        <taxon>eudicotyledons</taxon>
        <taxon>Gunneridae</taxon>
        <taxon>Pentapetalae</taxon>
        <taxon>rosids</taxon>
        <taxon>malvids</taxon>
        <taxon>Myrtales</taxon>
        <taxon>Melastomataceae</taxon>
        <taxon>Melastomatoideae</taxon>
        <taxon>Melastomateae</taxon>
        <taxon>Melastoma</taxon>
    </lineage>
</organism>
<name>A0ACB9S115_9MYRT</name>
<dbReference type="EMBL" id="CM042881">
    <property type="protein sequence ID" value="KAI4384988.1"/>
    <property type="molecule type" value="Genomic_DNA"/>
</dbReference>
<accession>A0ACB9S115</accession>
<sequence length="265" mass="29298">MEMHHHLLHPTASSSDFDSIFAGVSLQSLLLGDPVLLTPPPPPFPPSPDPLPHHLPLPPQYHPSPPTFSFRAAEPCPSADKRRPLSRRNQAPHPPRRRTQKVSEKLKALRRIVPCDHKADIATMLEQAYKYVRYLEAQVLALLTMQLCTPDERGLCSGVSGGGTGEIERRMIESVGRLSRKEVVEAVVNSGTAQKVLYEEGLCLVSEEQVRVLALSAFQRQQQQQQQLSGLICAANACNNYANTTTNNSSSNVSYSYPPFSHPYS</sequence>
<proteinExistence type="predicted"/>
<gene>
    <name evidence="1" type="ORF">MLD38_003065</name>
</gene>
<reference evidence="2" key="1">
    <citation type="journal article" date="2023" name="Front. Plant Sci.">
        <title>Chromosomal-level genome assembly of Melastoma candidum provides insights into trichome evolution.</title>
        <authorList>
            <person name="Zhong Y."/>
            <person name="Wu W."/>
            <person name="Sun C."/>
            <person name="Zou P."/>
            <person name="Liu Y."/>
            <person name="Dai S."/>
            <person name="Zhou R."/>
        </authorList>
    </citation>
    <scope>NUCLEOTIDE SEQUENCE [LARGE SCALE GENOMIC DNA]</scope>
</reference>
<keyword evidence="2" id="KW-1185">Reference proteome</keyword>
<protein>
    <submittedName>
        <fullName evidence="1">Uncharacterized protein</fullName>
    </submittedName>
</protein>
<dbReference type="Proteomes" id="UP001057402">
    <property type="component" value="Chromosome 2"/>
</dbReference>
<evidence type="ECO:0000313" key="1">
    <source>
        <dbReference type="EMBL" id="KAI4384988.1"/>
    </source>
</evidence>
<comment type="caution">
    <text evidence="1">The sequence shown here is derived from an EMBL/GenBank/DDBJ whole genome shotgun (WGS) entry which is preliminary data.</text>
</comment>
<evidence type="ECO:0000313" key="2">
    <source>
        <dbReference type="Proteomes" id="UP001057402"/>
    </source>
</evidence>